<organism evidence="1 2">
    <name type="scientific">Staphylococcus aureus</name>
    <dbReference type="NCBI Taxonomy" id="1280"/>
    <lineage>
        <taxon>Bacteria</taxon>
        <taxon>Bacillati</taxon>
        <taxon>Bacillota</taxon>
        <taxon>Bacilli</taxon>
        <taxon>Bacillales</taxon>
        <taxon>Staphylococcaceae</taxon>
        <taxon>Staphylococcus</taxon>
    </lineage>
</organism>
<proteinExistence type="predicted"/>
<gene>
    <name evidence="1" type="ORF">NCTC5664_02750</name>
</gene>
<dbReference type="Proteomes" id="UP000254502">
    <property type="component" value="Unassembled WGS sequence"/>
</dbReference>
<keyword evidence="1" id="KW-0560">Oxidoreductase</keyword>
<accession>A0A380E072</accession>
<name>A0A380E072_STAAU</name>
<dbReference type="EMBL" id="UHAQ01000003">
    <property type="protein sequence ID" value="SUK87423.1"/>
    <property type="molecule type" value="Genomic_DNA"/>
</dbReference>
<reference evidence="1 2" key="1">
    <citation type="submission" date="2018-06" db="EMBL/GenBank/DDBJ databases">
        <authorList>
            <consortium name="Pathogen Informatics"/>
            <person name="Doyle S."/>
        </authorList>
    </citation>
    <scope>NUCLEOTIDE SEQUENCE [LARGE SCALE GENOMIC DNA]</scope>
    <source>
        <strain evidence="1 2">NCTC5664</strain>
    </source>
</reference>
<protein>
    <submittedName>
        <fullName evidence="1">NADH dehydrogenase</fullName>
        <ecNumber evidence="1">1.6.99.-</ecNumber>
        <ecNumber evidence="1">1.6.99.3</ecNumber>
    </submittedName>
</protein>
<dbReference type="EC" id="1.6.99.3" evidence="1"/>
<dbReference type="AlphaFoldDB" id="A0A380E072"/>
<dbReference type="GO" id="GO:0016491">
    <property type="term" value="F:oxidoreductase activity"/>
    <property type="evidence" value="ECO:0007669"/>
    <property type="project" value="UniProtKB-KW"/>
</dbReference>
<dbReference type="Gene3D" id="3.50.50.100">
    <property type="match status" value="1"/>
</dbReference>
<evidence type="ECO:0000313" key="2">
    <source>
        <dbReference type="Proteomes" id="UP000254502"/>
    </source>
</evidence>
<evidence type="ECO:0000313" key="1">
    <source>
        <dbReference type="EMBL" id="SUK87423.1"/>
    </source>
</evidence>
<dbReference type="EC" id="1.6.99.-" evidence="1"/>
<sequence>MQQGESVAKNIKRILNGESTEEFEYVDRGTVCSLGSHDGVGMVFGKPIAGKKAAFMKKVIDTRAVFKIGGIGLAFKKVNSRL</sequence>